<evidence type="ECO:0000256" key="2">
    <source>
        <dbReference type="SAM" id="MobiDB-lite"/>
    </source>
</evidence>
<dbReference type="PANTHER" id="PTHR30143">
    <property type="entry name" value="ACID HYDRATASE"/>
    <property type="match status" value="1"/>
</dbReference>
<reference evidence="5" key="1">
    <citation type="submission" date="2015-11" db="EMBL/GenBank/DDBJ databases">
        <authorList>
            <person name="Varghese N."/>
        </authorList>
    </citation>
    <scope>NUCLEOTIDE SEQUENCE [LARGE SCALE GENOMIC DNA]</scope>
    <source>
        <strain evidence="5">DSM 45899</strain>
    </source>
</reference>
<dbReference type="RefSeq" id="WP_226931182.1">
    <property type="nucleotide sequence ID" value="NZ_FAOZ01000019.1"/>
</dbReference>
<dbReference type="InterPro" id="IPR050772">
    <property type="entry name" value="Hydratase-Decarb/MhpD_sf"/>
</dbReference>
<dbReference type="EMBL" id="FAOZ01000019">
    <property type="protein sequence ID" value="CUU58451.1"/>
    <property type="molecule type" value="Genomic_DNA"/>
</dbReference>
<dbReference type="GO" id="GO:0008684">
    <property type="term" value="F:2-oxopent-4-enoate hydratase activity"/>
    <property type="evidence" value="ECO:0007669"/>
    <property type="project" value="TreeGrafter"/>
</dbReference>
<feature type="region of interest" description="Disordered" evidence="2">
    <location>
        <begin position="1"/>
        <end position="35"/>
    </location>
</feature>
<evidence type="ECO:0000256" key="1">
    <source>
        <dbReference type="ARBA" id="ARBA00023239"/>
    </source>
</evidence>
<dbReference type="InterPro" id="IPR011234">
    <property type="entry name" value="Fumarylacetoacetase-like_C"/>
</dbReference>
<sequence>MTGSNGTIAAAAATAATRGDAAPKRADTADTADTADAADSAVTRVAALLAEAERSRQPCPPVRSLLPAGDIATAYAVAQHNVDAALAAGRRLVGRKIGLTSPAVQRQLGVNQPDFGALLADTAVPDGGEVPAGRLLQPKIEAEVALVLGRDLPAGPYTVADLIGACDYALPALEIVDSRITDWDITIVDTVADNASSALFVLGGRPVRLTDVDLREVTMTLRAGDEEVSRGCGADCLGGPLNAAVWLASTLHTMGIPLRAGDIVLTGALGPMVPVTPGSAFETTISGLGSVRVAFAT</sequence>
<accession>A0A0S4QSH4</accession>
<gene>
    <name evidence="4" type="ORF">Ga0074812_11985</name>
</gene>
<keyword evidence="1" id="KW-0456">Lyase</keyword>
<name>A0A0S4QSH4_9ACTN</name>
<dbReference type="Proteomes" id="UP000198802">
    <property type="component" value="Unassembled WGS sequence"/>
</dbReference>
<evidence type="ECO:0000259" key="3">
    <source>
        <dbReference type="Pfam" id="PF01557"/>
    </source>
</evidence>
<organism evidence="4 5">
    <name type="scientific">Parafrankia irregularis</name>
    <dbReference type="NCBI Taxonomy" id="795642"/>
    <lineage>
        <taxon>Bacteria</taxon>
        <taxon>Bacillati</taxon>
        <taxon>Actinomycetota</taxon>
        <taxon>Actinomycetes</taxon>
        <taxon>Frankiales</taxon>
        <taxon>Frankiaceae</taxon>
        <taxon>Parafrankia</taxon>
    </lineage>
</organism>
<protein>
    <submittedName>
        <fullName evidence="4">2-keto-4-pentenoate hydratase</fullName>
    </submittedName>
</protein>
<dbReference type="InterPro" id="IPR036663">
    <property type="entry name" value="Fumarylacetoacetase_C_sf"/>
</dbReference>
<dbReference type="Gene3D" id="3.90.850.10">
    <property type="entry name" value="Fumarylacetoacetase-like, C-terminal domain"/>
    <property type="match status" value="1"/>
</dbReference>
<proteinExistence type="predicted"/>
<keyword evidence="5" id="KW-1185">Reference proteome</keyword>
<dbReference type="AlphaFoldDB" id="A0A0S4QSH4"/>
<dbReference type="Pfam" id="PF01557">
    <property type="entry name" value="FAA_hydrolase"/>
    <property type="match status" value="1"/>
</dbReference>
<evidence type="ECO:0000313" key="4">
    <source>
        <dbReference type="EMBL" id="CUU58451.1"/>
    </source>
</evidence>
<feature type="domain" description="Fumarylacetoacetase-like C-terminal" evidence="3">
    <location>
        <begin position="115"/>
        <end position="293"/>
    </location>
</feature>
<dbReference type="PANTHER" id="PTHR30143:SF0">
    <property type="entry name" value="2-KETO-4-PENTENOATE HYDRATASE"/>
    <property type="match status" value="1"/>
</dbReference>
<dbReference type="SUPFAM" id="SSF56529">
    <property type="entry name" value="FAH"/>
    <property type="match status" value="1"/>
</dbReference>
<dbReference type="GO" id="GO:0005737">
    <property type="term" value="C:cytoplasm"/>
    <property type="evidence" value="ECO:0007669"/>
    <property type="project" value="TreeGrafter"/>
</dbReference>
<evidence type="ECO:0000313" key="5">
    <source>
        <dbReference type="Proteomes" id="UP000198802"/>
    </source>
</evidence>
<feature type="compositionally biased region" description="Low complexity" evidence="2">
    <location>
        <begin position="7"/>
        <end position="20"/>
    </location>
</feature>